<evidence type="ECO:0000256" key="1">
    <source>
        <dbReference type="SAM" id="Phobius"/>
    </source>
</evidence>
<keyword evidence="3" id="KW-1185">Reference proteome</keyword>
<dbReference type="RefSeq" id="WP_218477379.1">
    <property type="nucleotide sequence ID" value="NZ_BAABJN010000004.1"/>
</dbReference>
<sequence>MDVTRRLQQLHREGQGAFAPGPNLPRIRISLHTTTSRIIATSIAIMLIAMILWATTLV</sequence>
<name>A0ABX8RYJ3_NOCIO</name>
<organism evidence="2 3">
    <name type="scientific">Nocardia iowensis</name>
    <dbReference type="NCBI Taxonomy" id="204891"/>
    <lineage>
        <taxon>Bacteria</taxon>
        <taxon>Bacillati</taxon>
        <taxon>Actinomycetota</taxon>
        <taxon>Actinomycetes</taxon>
        <taxon>Mycobacteriales</taxon>
        <taxon>Nocardiaceae</taxon>
        <taxon>Nocardia</taxon>
    </lineage>
</organism>
<proteinExistence type="predicted"/>
<evidence type="ECO:0000313" key="3">
    <source>
        <dbReference type="Proteomes" id="UP000694257"/>
    </source>
</evidence>
<keyword evidence="1" id="KW-0472">Membrane</keyword>
<protein>
    <submittedName>
        <fullName evidence="2">Uncharacterized protein</fullName>
    </submittedName>
</protein>
<reference evidence="2 3" key="1">
    <citation type="submission" date="2021-07" db="EMBL/GenBank/DDBJ databases">
        <title>Whole Genome Sequence of Nocardia Iowensis.</title>
        <authorList>
            <person name="Lamm A."/>
            <person name="Collins-Fairclough A.M."/>
            <person name="Bunk B."/>
            <person name="Sproer C."/>
        </authorList>
    </citation>
    <scope>NUCLEOTIDE SEQUENCE [LARGE SCALE GENOMIC DNA]</scope>
    <source>
        <strain evidence="2 3">NRRL 5646</strain>
    </source>
</reference>
<gene>
    <name evidence="2" type="ORF">KV110_17760</name>
</gene>
<feature type="transmembrane region" description="Helical" evidence="1">
    <location>
        <begin position="38"/>
        <end position="56"/>
    </location>
</feature>
<keyword evidence="1" id="KW-0812">Transmembrane</keyword>
<keyword evidence="1" id="KW-1133">Transmembrane helix</keyword>
<evidence type="ECO:0000313" key="2">
    <source>
        <dbReference type="EMBL" id="QXN94728.1"/>
    </source>
</evidence>
<accession>A0ABX8RYJ3</accession>
<dbReference type="EMBL" id="CP078145">
    <property type="protein sequence ID" value="QXN94728.1"/>
    <property type="molecule type" value="Genomic_DNA"/>
</dbReference>
<dbReference type="Proteomes" id="UP000694257">
    <property type="component" value="Chromosome"/>
</dbReference>